<evidence type="ECO:0000259" key="2">
    <source>
        <dbReference type="Pfam" id="PF13362"/>
    </source>
</evidence>
<name>A0A368U0E0_9GAMM</name>
<dbReference type="InterPro" id="IPR006171">
    <property type="entry name" value="TOPRIM_dom"/>
</dbReference>
<evidence type="ECO:0000313" key="3">
    <source>
        <dbReference type="EMBL" id="RCV90484.1"/>
    </source>
</evidence>
<dbReference type="InterPro" id="IPR034154">
    <property type="entry name" value="TOPRIM_DnaG/twinkle"/>
</dbReference>
<dbReference type="AlphaFoldDB" id="A0A368U0E0"/>
<dbReference type="Proteomes" id="UP000252405">
    <property type="component" value="Unassembled WGS sequence"/>
</dbReference>
<keyword evidence="4" id="KW-1185">Reference proteome</keyword>
<protein>
    <recommendedName>
        <fullName evidence="2">Toprim domain-containing protein</fullName>
    </recommendedName>
</protein>
<gene>
    <name evidence="3" type="ORF">DU505_05990</name>
</gene>
<dbReference type="RefSeq" id="WP_114478086.1">
    <property type="nucleotide sequence ID" value="NZ_QPII01000003.1"/>
</dbReference>
<dbReference type="Pfam" id="PF13362">
    <property type="entry name" value="Toprim_3"/>
    <property type="match status" value="1"/>
</dbReference>
<accession>A0A368U0E0</accession>
<organism evidence="3 4">
    <name type="scientific">Billgrantia montanilacus</name>
    <dbReference type="NCBI Taxonomy" id="2282305"/>
    <lineage>
        <taxon>Bacteria</taxon>
        <taxon>Pseudomonadati</taxon>
        <taxon>Pseudomonadota</taxon>
        <taxon>Gammaproteobacteria</taxon>
        <taxon>Oceanospirillales</taxon>
        <taxon>Halomonadaceae</taxon>
        <taxon>Billgrantia</taxon>
    </lineage>
</organism>
<evidence type="ECO:0000313" key="4">
    <source>
        <dbReference type="Proteomes" id="UP000252405"/>
    </source>
</evidence>
<feature type="compositionally biased region" description="Basic and acidic residues" evidence="1">
    <location>
        <begin position="113"/>
        <end position="151"/>
    </location>
</feature>
<feature type="domain" description="Toprim" evidence="2">
    <location>
        <begin position="227"/>
        <end position="323"/>
    </location>
</feature>
<feature type="region of interest" description="Disordered" evidence="1">
    <location>
        <begin position="110"/>
        <end position="152"/>
    </location>
</feature>
<proteinExistence type="predicted"/>
<comment type="caution">
    <text evidence="3">The sequence shown here is derived from an EMBL/GenBank/DDBJ whole genome shotgun (WGS) entry which is preliminary data.</text>
</comment>
<sequence length="329" mass="36329">MVNAPKPTGAWAVRAALSNQLDTEIEAGRSGYDSIKEYAKQRHTIDSAMMQALDDQYGNGIHLRGKGLWQRFKPPGKHNPDGYAAVLSNEVAIFGVWGNEKHLVVLSDDEMTKEERREHRQNAREDADRRRREHQTAEKRRHAQKAERAASEVRAMPWANASHPYLIAKGIEAPGLKQKGPLLVAPMTDGQTIVNYQTIAPDGNKRFLAGARKQGCYFALGHLSDRLVICEGVATAISIHMAYDCAVAAAMDCGNLKPVALNLRQRHPDLPIVVMADNDYHRDDNPGVTHGKAAAEAVKGQCVWPSKNPNKPDGMDFNDLFIELGGMLL</sequence>
<dbReference type="CDD" id="cd01029">
    <property type="entry name" value="TOPRIM_primases"/>
    <property type="match status" value="1"/>
</dbReference>
<evidence type="ECO:0000256" key="1">
    <source>
        <dbReference type="SAM" id="MobiDB-lite"/>
    </source>
</evidence>
<dbReference type="OrthoDB" id="9763644at2"/>
<dbReference type="EMBL" id="QPII01000003">
    <property type="protein sequence ID" value="RCV90484.1"/>
    <property type="molecule type" value="Genomic_DNA"/>
</dbReference>
<reference evidence="3 4" key="1">
    <citation type="submission" date="2018-07" db="EMBL/GenBank/DDBJ databases">
        <title>Halomonas montanilacus sp. nov., isolated from Lake Pengyan on Tibetan Plateau.</title>
        <authorList>
            <person name="Lu H."/>
            <person name="Xing P."/>
            <person name="Wu Q."/>
        </authorList>
    </citation>
    <scope>NUCLEOTIDE SEQUENCE [LARGE SCALE GENOMIC DNA]</scope>
    <source>
        <strain evidence="3 4">PYC7W</strain>
    </source>
</reference>